<dbReference type="InterPro" id="IPR004136">
    <property type="entry name" value="NMO"/>
</dbReference>
<keyword evidence="6" id="KW-0223">Dioxygenase</keyword>
<evidence type="ECO:0000256" key="2">
    <source>
        <dbReference type="ARBA" id="ARBA00022630"/>
    </source>
</evidence>
<keyword evidence="7" id="KW-1185">Reference proteome</keyword>
<protein>
    <submittedName>
        <fullName evidence="6">2-nitropropane dioxygenase</fullName>
    </submittedName>
</protein>
<comment type="caution">
    <text evidence="6">The sequence shown here is derived from an EMBL/GenBank/DDBJ whole genome shotgun (WGS) entry which is preliminary data.</text>
</comment>
<dbReference type="EMBL" id="LQZG01000001">
    <property type="protein sequence ID" value="OAB88903.1"/>
    <property type="molecule type" value="Genomic_DNA"/>
</dbReference>
<keyword evidence="5" id="KW-0503">Monooxygenase</keyword>
<dbReference type="Pfam" id="PF03060">
    <property type="entry name" value="NMO"/>
    <property type="match status" value="1"/>
</dbReference>
<dbReference type="Gene3D" id="3.20.20.70">
    <property type="entry name" value="Aldolase class I"/>
    <property type="match status" value="1"/>
</dbReference>
<organism evidence="6 7">
    <name type="scientific">Janibacter melonis</name>
    <dbReference type="NCBI Taxonomy" id="262209"/>
    <lineage>
        <taxon>Bacteria</taxon>
        <taxon>Bacillati</taxon>
        <taxon>Actinomycetota</taxon>
        <taxon>Actinomycetes</taxon>
        <taxon>Micrococcales</taxon>
        <taxon>Intrasporangiaceae</taxon>
        <taxon>Janibacter</taxon>
    </lineage>
</organism>
<name>A0A176QGS0_9MICO</name>
<evidence type="ECO:0000256" key="1">
    <source>
        <dbReference type="ARBA" id="ARBA00009881"/>
    </source>
</evidence>
<gene>
    <name evidence="6" type="ORF">AWH69_03805</name>
</gene>
<dbReference type="AlphaFoldDB" id="A0A176QGS0"/>
<sequence length="333" mass="34928">MTLPAQLQGRLRLPVVASPMFLASGPELVIGTCRAGVLGTFPALNQRTTAGFDEWLCEIEEGLAAPVAPGAPEPAPFGVNLIVHRTNARIEADLERIVEHEVPLVITSLGAVQEVVDAVHSYGGLVFHDVTGAVHAQKAADAGVDGIILVSAGAGGHAGGINPFALIADVRRVWDGTLLLAGALSSGQDVLAAQAAGADLAYMGTRFLATQEATVAEEYKAMITDHTAQQIVYTPSISSIPANFLRGSIEAAGLDPEHLASPERVDLHHVTNPHDEHAKESKAWRDIWSAGQGVAGIEDVLPVAELVDQLAREYDEATQRLLAALPTREGAPA</sequence>
<evidence type="ECO:0000256" key="4">
    <source>
        <dbReference type="ARBA" id="ARBA00023002"/>
    </source>
</evidence>
<reference evidence="6 7" key="1">
    <citation type="submission" date="2016-01" db="EMBL/GenBank/DDBJ databases">
        <title>Janibacter melonis strain CD11_4 genome sequencing and assembly.</title>
        <authorList>
            <person name="Nair G.R."/>
            <person name="Kaur G."/>
            <person name="Chander A.M."/>
            <person name="Mayilraj S."/>
        </authorList>
    </citation>
    <scope>NUCLEOTIDE SEQUENCE [LARGE SCALE GENOMIC DNA]</scope>
    <source>
        <strain evidence="6 7">CD11-4</strain>
    </source>
</reference>
<comment type="similarity">
    <text evidence="1">Belongs to the nitronate monooxygenase family. NMO class I subfamily.</text>
</comment>
<keyword evidence="3" id="KW-0288">FMN</keyword>
<dbReference type="PANTHER" id="PTHR42747:SF4">
    <property type="entry name" value="BLR1330 PROTEIN"/>
    <property type="match status" value="1"/>
</dbReference>
<dbReference type="STRING" id="262209.AWH69_03805"/>
<evidence type="ECO:0000313" key="7">
    <source>
        <dbReference type="Proteomes" id="UP000076976"/>
    </source>
</evidence>
<dbReference type="RefSeq" id="WP_068271677.1">
    <property type="nucleotide sequence ID" value="NZ_JAMAYW010000012.1"/>
</dbReference>
<dbReference type="Proteomes" id="UP000076976">
    <property type="component" value="Unassembled WGS sequence"/>
</dbReference>
<accession>A0A176QGS0</accession>
<dbReference type="FunFam" id="3.20.20.70:FF:000210">
    <property type="entry name" value="2-nitropropane dioxygenase"/>
    <property type="match status" value="1"/>
</dbReference>
<dbReference type="GO" id="GO:0018580">
    <property type="term" value="F:nitronate monooxygenase activity"/>
    <property type="evidence" value="ECO:0007669"/>
    <property type="project" value="InterPro"/>
</dbReference>
<dbReference type="SUPFAM" id="SSF51412">
    <property type="entry name" value="Inosine monophosphate dehydrogenase (IMPDH)"/>
    <property type="match status" value="1"/>
</dbReference>
<evidence type="ECO:0000313" key="6">
    <source>
        <dbReference type="EMBL" id="OAB88903.1"/>
    </source>
</evidence>
<dbReference type="GO" id="GO:0051213">
    <property type="term" value="F:dioxygenase activity"/>
    <property type="evidence" value="ECO:0007669"/>
    <property type="project" value="UniProtKB-KW"/>
</dbReference>
<evidence type="ECO:0000256" key="5">
    <source>
        <dbReference type="ARBA" id="ARBA00023033"/>
    </source>
</evidence>
<dbReference type="InterPro" id="IPR013785">
    <property type="entry name" value="Aldolase_TIM"/>
</dbReference>
<keyword evidence="4" id="KW-0560">Oxidoreductase</keyword>
<dbReference type="PANTHER" id="PTHR42747">
    <property type="entry name" value="NITRONATE MONOOXYGENASE-RELATED"/>
    <property type="match status" value="1"/>
</dbReference>
<evidence type="ECO:0000256" key="3">
    <source>
        <dbReference type="ARBA" id="ARBA00022643"/>
    </source>
</evidence>
<keyword evidence="2" id="KW-0285">Flavoprotein</keyword>
<dbReference type="CDD" id="cd04730">
    <property type="entry name" value="NPD_like"/>
    <property type="match status" value="1"/>
</dbReference>
<proteinExistence type="inferred from homology"/>